<reference evidence="3 4" key="1">
    <citation type="submission" date="2018-10" db="EMBL/GenBank/DDBJ databases">
        <title>Improved assembly of the deer mouse Peromyscus maniculatus genome.</title>
        <authorList>
            <person name="Lassance J.-M."/>
            <person name="Hoekstra H.E."/>
        </authorList>
    </citation>
    <scope>NUCLEOTIDE SEQUENCE [LARGE SCALE GENOMIC DNA]</scope>
</reference>
<keyword evidence="4" id="KW-1185">Reference proteome</keyword>
<dbReference type="Ensembl" id="ENSPEMT00000039387.1">
    <property type="protein sequence ID" value="ENSPEMP00000030044.1"/>
    <property type="gene ID" value="ENSPEMG00000026238.1"/>
</dbReference>
<proteinExistence type="predicted"/>
<evidence type="ECO:0000256" key="1">
    <source>
        <dbReference type="SAM" id="MobiDB-lite"/>
    </source>
</evidence>
<feature type="compositionally biased region" description="Polar residues" evidence="1">
    <location>
        <begin position="159"/>
        <end position="175"/>
    </location>
</feature>
<feature type="transmembrane region" description="Helical" evidence="2">
    <location>
        <begin position="35"/>
        <end position="58"/>
    </location>
</feature>
<reference evidence="3" key="2">
    <citation type="submission" date="2025-08" db="UniProtKB">
        <authorList>
            <consortium name="Ensembl"/>
        </authorList>
    </citation>
    <scope>IDENTIFICATION</scope>
</reference>
<protein>
    <submittedName>
        <fullName evidence="3">Uncharacterized protein</fullName>
    </submittedName>
</protein>
<evidence type="ECO:0000313" key="3">
    <source>
        <dbReference type="Ensembl" id="ENSPEMP00000030044.1"/>
    </source>
</evidence>
<dbReference type="AlphaFoldDB" id="A0A8C8UDE8"/>
<accession>A0A8C8UDE8</accession>
<evidence type="ECO:0000313" key="4">
    <source>
        <dbReference type="Proteomes" id="UP000694547"/>
    </source>
</evidence>
<feature type="transmembrane region" description="Helical" evidence="2">
    <location>
        <begin position="79"/>
        <end position="102"/>
    </location>
</feature>
<sequence>MDHPEHGCFNTYFYPQFVNSGSSSVIHGNATTCQVVLAIVANILSGFVSIIGIIIMGIEFPAFESLGNKYIWSNMAGMMLLQISAACTISEMILAIIVAHWFRRVPERWLRGPNSHVKERWVWWQVSVTLPGGQSWMVSRKLKHQVSSSVRRDLCKMNNQANKVESNMPTSTSGPHRSLKRNREKPLTKARNFIGSR</sequence>
<organism evidence="3 4">
    <name type="scientific">Peromyscus maniculatus bairdii</name>
    <name type="common">Prairie deer mouse</name>
    <dbReference type="NCBI Taxonomy" id="230844"/>
    <lineage>
        <taxon>Eukaryota</taxon>
        <taxon>Metazoa</taxon>
        <taxon>Chordata</taxon>
        <taxon>Craniata</taxon>
        <taxon>Vertebrata</taxon>
        <taxon>Euteleostomi</taxon>
        <taxon>Mammalia</taxon>
        <taxon>Eutheria</taxon>
        <taxon>Euarchontoglires</taxon>
        <taxon>Glires</taxon>
        <taxon>Rodentia</taxon>
        <taxon>Myomorpha</taxon>
        <taxon>Muroidea</taxon>
        <taxon>Cricetidae</taxon>
        <taxon>Neotominae</taxon>
        <taxon>Peromyscus</taxon>
    </lineage>
</organism>
<name>A0A8C8UDE8_PERMB</name>
<evidence type="ECO:0000256" key="2">
    <source>
        <dbReference type="SAM" id="Phobius"/>
    </source>
</evidence>
<dbReference type="Proteomes" id="UP000694547">
    <property type="component" value="Chromosome 1"/>
</dbReference>
<keyword evidence="2" id="KW-1133">Transmembrane helix</keyword>
<feature type="region of interest" description="Disordered" evidence="1">
    <location>
        <begin position="159"/>
        <end position="197"/>
    </location>
</feature>
<keyword evidence="2" id="KW-0472">Membrane</keyword>
<reference evidence="3" key="3">
    <citation type="submission" date="2025-09" db="UniProtKB">
        <authorList>
            <consortium name="Ensembl"/>
        </authorList>
    </citation>
    <scope>IDENTIFICATION</scope>
</reference>
<dbReference type="GeneTree" id="ENSGT00900000141767"/>
<keyword evidence="2" id="KW-0812">Transmembrane</keyword>